<proteinExistence type="predicted"/>
<dbReference type="EMBL" id="AZEY01000041">
    <property type="protein sequence ID" value="KRL66514.1"/>
    <property type="molecule type" value="Genomic_DNA"/>
</dbReference>
<dbReference type="CDD" id="cd00093">
    <property type="entry name" value="HTH_XRE"/>
    <property type="match status" value="1"/>
</dbReference>
<dbReference type="Proteomes" id="UP000052013">
    <property type="component" value="Unassembled WGS sequence"/>
</dbReference>
<dbReference type="InterPro" id="IPR053163">
    <property type="entry name" value="HTH-type_regulator_Rgg"/>
</dbReference>
<dbReference type="SMART" id="SM00530">
    <property type="entry name" value="HTH_XRE"/>
    <property type="match status" value="1"/>
</dbReference>
<dbReference type="InterPro" id="IPR001387">
    <property type="entry name" value="Cro/C1-type_HTH"/>
</dbReference>
<gene>
    <name evidence="2" type="ORF">FC85_GL002821</name>
</gene>
<dbReference type="Pfam" id="PF01381">
    <property type="entry name" value="HTH_3"/>
    <property type="match status" value="1"/>
</dbReference>
<name>A0A0R1SJ67_9LACO</name>
<dbReference type="GO" id="GO:0003677">
    <property type="term" value="F:DNA binding"/>
    <property type="evidence" value="ECO:0007669"/>
    <property type="project" value="InterPro"/>
</dbReference>
<evidence type="ECO:0000313" key="2">
    <source>
        <dbReference type="EMBL" id="KRL66514.1"/>
    </source>
</evidence>
<dbReference type="PANTHER" id="PTHR37038">
    <property type="entry name" value="TRANSCRIPTIONAL REGULATOR-RELATED"/>
    <property type="match status" value="1"/>
</dbReference>
<dbReference type="InterPro" id="IPR010982">
    <property type="entry name" value="Lambda_DNA-bd_dom_sf"/>
</dbReference>
<comment type="caution">
    <text evidence="2">The sequence shown here is derived from an EMBL/GenBank/DDBJ whole genome shotgun (WGS) entry which is preliminary data.</text>
</comment>
<sequence>MATELGTILKHTRQSQRLTQKQLADGICSQSMLSAIEQNQYTPNAQLLIALCQRLNISLDEISLSNNFEISGTAEFNQKLDKLCNAHQYQQLYDFLQEPAVLDRIENDAQMQAYYYYLAVAEWHIDSKPIRAGKDFQMSLANANHNHLSTLTRLGMVSSGLIKAQADQRQAAAKWLEQATDELDIAKYEENLNVIFYLAGMIEFELNQWSAATKWVLDGIDFATEHDSHYMLANFYHLLARVAEIEEQLDLRDEARQREKVFAELFKEEPYDQF</sequence>
<organism evidence="2 3">
    <name type="scientific">Lentilactobacillus diolivorans DSM 14421</name>
    <dbReference type="NCBI Taxonomy" id="1423739"/>
    <lineage>
        <taxon>Bacteria</taxon>
        <taxon>Bacillati</taxon>
        <taxon>Bacillota</taxon>
        <taxon>Bacilli</taxon>
        <taxon>Lactobacillales</taxon>
        <taxon>Lactobacillaceae</taxon>
        <taxon>Lentilactobacillus</taxon>
    </lineage>
</organism>
<dbReference type="PROSITE" id="PS50943">
    <property type="entry name" value="HTH_CROC1"/>
    <property type="match status" value="1"/>
</dbReference>
<evidence type="ECO:0000259" key="1">
    <source>
        <dbReference type="PROSITE" id="PS50943"/>
    </source>
</evidence>
<dbReference type="SUPFAM" id="SSF47413">
    <property type="entry name" value="lambda repressor-like DNA-binding domains"/>
    <property type="match status" value="1"/>
</dbReference>
<dbReference type="STRING" id="1423739.FC85_GL002821"/>
<protein>
    <submittedName>
        <fullName evidence="2">XRE family transcriptional regulator</fullName>
    </submittedName>
</protein>
<dbReference type="Gene3D" id="1.25.40.10">
    <property type="entry name" value="Tetratricopeptide repeat domain"/>
    <property type="match status" value="1"/>
</dbReference>
<reference evidence="2 3" key="1">
    <citation type="journal article" date="2015" name="Genome Announc.">
        <title>Expanding the biotechnology potential of lactobacilli through comparative genomics of 213 strains and associated genera.</title>
        <authorList>
            <person name="Sun Z."/>
            <person name="Harris H.M."/>
            <person name="McCann A."/>
            <person name="Guo C."/>
            <person name="Argimon S."/>
            <person name="Zhang W."/>
            <person name="Yang X."/>
            <person name="Jeffery I.B."/>
            <person name="Cooney J.C."/>
            <person name="Kagawa T.F."/>
            <person name="Liu W."/>
            <person name="Song Y."/>
            <person name="Salvetti E."/>
            <person name="Wrobel A."/>
            <person name="Rasinkangas P."/>
            <person name="Parkhill J."/>
            <person name="Rea M.C."/>
            <person name="O'Sullivan O."/>
            <person name="Ritari J."/>
            <person name="Douillard F.P."/>
            <person name="Paul Ross R."/>
            <person name="Yang R."/>
            <person name="Briner A.E."/>
            <person name="Felis G.E."/>
            <person name="de Vos W.M."/>
            <person name="Barrangou R."/>
            <person name="Klaenhammer T.R."/>
            <person name="Caufield P.W."/>
            <person name="Cui Y."/>
            <person name="Zhang H."/>
            <person name="O'Toole P.W."/>
        </authorList>
    </citation>
    <scope>NUCLEOTIDE SEQUENCE [LARGE SCALE GENOMIC DNA]</scope>
    <source>
        <strain evidence="2 3">DSM 14421</strain>
    </source>
</reference>
<evidence type="ECO:0000313" key="3">
    <source>
        <dbReference type="Proteomes" id="UP000052013"/>
    </source>
</evidence>
<feature type="domain" description="HTH cro/C1-type" evidence="1">
    <location>
        <begin position="9"/>
        <end position="62"/>
    </location>
</feature>
<dbReference type="InterPro" id="IPR011990">
    <property type="entry name" value="TPR-like_helical_dom_sf"/>
</dbReference>
<accession>A0A0R1SJ67</accession>
<dbReference type="AlphaFoldDB" id="A0A0R1SJ67"/>
<dbReference type="RefSeq" id="WP_057864388.1">
    <property type="nucleotide sequence ID" value="NZ_AZEY01000041.1"/>
</dbReference>
<dbReference type="PATRIC" id="fig|1423739.3.peg.2932"/>